<keyword evidence="2" id="KW-1185">Reference proteome</keyword>
<sequence length="39" mass="4892">MFTYKTKHYYFSDRIYFTTNYHLRMIASFLICTSSQQRK</sequence>
<organism evidence="1 2">
    <name type="scientific">Kingella kingae ATCC 23330</name>
    <dbReference type="NCBI Taxonomy" id="887327"/>
    <lineage>
        <taxon>Bacteria</taxon>
        <taxon>Pseudomonadati</taxon>
        <taxon>Pseudomonadota</taxon>
        <taxon>Betaproteobacteria</taxon>
        <taxon>Neisseriales</taxon>
        <taxon>Neisseriaceae</taxon>
        <taxon>Kingella</taxon>
    </lineage>
</organism>
<accession>F5S954</accession>
<dbReference type="AlphaFoldDB" id="F5S954"/>
<dbReference type="EMBL" id="AFHS01000056">
    <property type="protein sequence ID" value="EGK07601.1"/>
    <property type="molecule type" value="Genomic_DNA"/>
</dbReference>
<gene>
    <name evidence="1" type="ORF">HMPREF0476_1737</name>
</gene>
<evidence type="ECO:0000313" key="2">
    <source>
        <dbReference type="Proteomes" id="UP000004207"/>
    </source>
</evidence>
<comment type="caution">
    <text evidence="1">The sequence shown here is derived from an EMBL/GenBank/DDBJ whole genome shotgun (WGS) entry which is preliminary data.</text>
</comment>
<dbReference type="Proteomes" id="UP000004207">
    <property type="component" value="Unassembled WGS sequence"/>
</dbReference>
<proteinExistence type="predicted"/>
<evidence type="ECO:0000313" key="1">
    <source>
        <dbReference type="EMBL" id="EGK07601.1"/>
    </source>
</evidence>
<protein>
    <submittedName>
        <fullName evidence="1">Uncharacterized protein</fullName>
    </submittedName>
</protein>
<reference evidence="1 2" key="1">
    <citation type="submission" date="2011-04" db="EMBL/GenBank/DDBJ databases">
        <authorList>
            <person name="Muzny D."/>
            <person name="Qin X."/>
            <person name="Deng J."/>
            <person name="Jiang H."/>
            <person name="Liu Y."/>
            <person name="Qu J."/>
            <person name="Song X.-Z."/>
            <person name="Zhang L."/>
            <person name="Thornton R."/>
            <person name="Coyle M."/>
            <person name="Francisco L."/>
            <person name="Jackson L."/>
            <person name="Javaid M."/>
            <person name="Korchina V."/>
            <person name="Kovar C."/>
            <person name="Mata R."/>
            <person name="Mathew T."/>
            <person name="Ngo R."/>
            <person name="Nguyen L."/>
            <person name="Nguyen N."/>
            <person name="Okwuonu G."/>
            <person name="Ongeri F."/>
            <person name="Pham C."/>
            <person name="Simmons D."/>
            <person name="Wilczek-Boney K."/>
            <person name="Hale W."/>
            <person name="Jakkamsetti A."/>
            <person name="Pham P."/>
            <person name="Ruth R."/>
            <person name="San Lucas F."/>
            <person name="Warren J."/>
            <person name="Zhang J."/>
            <person name="Zhao Z."/>
            <person name="Zhou C."/>
            <person name="Zhu D."/>
            <person name="Lee S."/>
            <person name="Bess C."/>
            <person name="Blankenburg K."/>
            <person name="Forbes L."/>
            <person name="Fu Q."/>
            <person name="Gubbala S."/>
            <person name="Hirani K."/>
            <person name="Jayaseelan J.C."/>
            <person name="Lara F."/>
            <person name="Munidasa M."/>
            <person name="Palculict T."/>
            <person name="Patil S."/>
            <person name="Pu L.-L."/>
            <person name="Saada N."/>
            <person name="Tang L."/>
            <person name="Weissenberger G."/>
            <person name="Zhu Y."/>
            <person name="Hemphill L."/>
            <person name="Shang Y."/>
            <person name="Youmans B."/>
            <person name="Ayvaz T."/>
            <person name="Ross M."/>
            <person name="Santibanez J."/>
            <person name="Aqrawi P."/>
            <person name="Gross S."/>
            <person name="Joshi V."/>
            <person name="Fowler G."/>
            <person name="Nazareth L."/>
            <person name="Reid J."/>
            <person name="Worley K."/>
            <person name="Petrosino J."/>
            <person name="Highlander S."/>
            <person name="Gibbs R."/>
        </authorList>
    </citation>
    <scope>NUCLEOTIDE SEQUENCE [LARGE SCALE GENOMIC DNA]</scope>
    <source>
        <strain evidence="1 2">ATCC 23330</strain>
    </source>
</reference>
<name>F5S954_KINKI</name>
<dbReference type="HOGENOM" id="CLU_3311167_0_0_4"/>